<comment type="caution">
    <text evidence="1">The sequence shown here is derived from an EMBL/GenBank/DDBJ whole genome shotgun (WGS) entry which is preliminary data.</text>
</comment>
<name>A0ABQ9X6X8_9EUKA</name>
<dbReference type="Proteomes" id="UP001281761">
    <property type="component" value="Unassembled WGS sequence"/>
</dbReference>
<evidence type="ECO:0000313" key="2">
    <source>
        <dbReference type="Proteomes" id="UP001281761"/>
    </source>
</evidence>
<protein>
    <submittedName>
        <fullName evidence="1">Uncharacterized protein</fullName>
    </submittedName>
</protein>
<proteinExistence type="predicted"/>
<accession>A0ABQ9X6X8</accession>
<evidence type="ECO:0000313" key="1">
    <source>
        <dbReference type="EMBL" id="KAK2946075.1"/>
    </source>
</evidence>
<dbReference type="EMBL" id="JARBJD010000238">
    <property type="protein sequence ID" value="KAK2946075.1"/>
    <property type="molecule type" value="Genomic_DNA"/>
</dbReference>
<keyword evidence="2" id="KW-1185">Reference proteome</keyword>
<reference evidence="1 2" key="1">
    <citation type="journal article" date="2022" name="bioRxiv">
        <title>Genomics of Preaxostyla Flagellates Illuminates Evolutionary Transitions and the Path Towards Mitochondrial Loss.</title>
        <authorList>
            <person name="Novak L.V.F."/>
            <person name="Treitli S.C."/>
            <person name="Pyrih J."/>
            <person name="Halakuc P."/>
            <person name="Pipaliya S.V."/>
            <person name="Vacek V."/>
            <person name="Brzon O."/>
            <person name="Soukal P."/>
            <person name="Eme L."/>
            <person name="Dacks J.B."/>
            <person name="Karnkowska A."/>
            <person name="Elias M."/>
            <person name="Hampl V."/>
        </authorList>
    </citation>
    <scope>NUCLEOTIDE SEQUENCE [LARGE SCALE GENOMIC DNA]</scope>
    <source>
        <strain evidence="1">NAU3</strain>
        <tissue evidence="1">Gut</tissue>
    </source>
</reference>
<sequence>MLAVLSLFNLASAFRLNGITFPIESLTNDGGYAYNFTLDDKYFFNLRGDVDGTKYGCDNIPKGTWAFKKQGNYCTVLANQGCETVELIDRTKGLYFTYKIKDTFGIKLSCSRRSSMGFHKMQGRVWVDWENPAGCGKA</sequence>
<organism evidence="1 2">
    <name type="scientific">Blattamonas nauphoetae</name>
    <dbReference type="NCBI Taxonomy" id="2049346"/>
    <lineage>
        <taxon>Eukaryota</taxon>
        <taxon>Metamonada</taxon>
        <taxon>Preaxostyla</taxon>
        <taxon>Oxymonadida</taxon>
        <taxon>Blattamonas</taxon>
    </lineage>
</organism>
<gene>
    <name evidence="1" type="ORF">BLNAU_18983</name>
</gene>